<feature type="domain" description="RAVE complex protein Rav1 C-terminal" evidence="1">
    <location>
        <begin position="7"/>
        <end position="116"/>
    </location>
</feature>
<reference evidence="3" key="1">
    <citation type="submission" date="2011-07" db="EMBL/GenBank/DDBJ databases">
        <authorList>
            <consortium name="Caenorhabditis brenneri Sequencing and Analysis Consortium"/>
            <person name="Wilson R.K."/>
        </authorList>
    </citation>
    <scope>NUCLEOTIDE SEQUENCE [LARGE SCALE GENOMIC DNA]</scope>
    <source>
        <strain evidence="3">PB2801</strain>
    </source>
</reference>
<dbReference type="Pfam" id="PF12234">
    <property type="entry name" value="Rav1p_C"/>
    <property type="match status" value="1"/>
</dbReference>
<gene>
    <name evidence="2" type="ORF">CAEBREN_21017</name>
</gene>
<dbReference type="EMBL" id="GL380154">
    <property type="protein sequence ID" value="EGT48557.1"/>
    <property type="molecule type" value="Genomic_DNA"/>
</dbReference>
<dbReference type="InterPro" id="IPR052208">
    <property type="entry name" value="DmX-like/RAVE_component"/>
</dbReference>
<dbReference type="Proteomes" id="UP000008068">
    <property type="component" value="Unassembled WGS sequence"/>
</dbReference>
<evidence type="ECO:0000313" key="3">
    <source>
        <dbReference type="Proteomes" id="UP000008068"/>
    </source>
</evidence>
<dbReference type="GO" id="GO:0043291">
    <property type="term" value="C:RAVE complex"/>
    <property type="evidence" value="ECO:0007669"/>
    <property type="project" value="TreeGrafter"/>
</dbReference>
<dbReference type="InParanoid" id="G0P9M2"/>
<evidence type="ECO:0000313" key="2">
    <source>
        <dbReference type="EMBL" id="EGT48557.1"/>
    </source>
</evidence>
<name>G0P9M2_CAEBE</name>
<dbReference type="GO" id="GO:0007035">
    <property type="term" value="P:vacuolar acidification"/>
    <property type="evidence" value="ECO:0007669"/>
    <property type="project" value="TreeGrafter"/>
</dbReference>
<dbReference type="AlphaFoldDB" id="G0P9M2"/>
<dbReference type="OrthoDB" id="342131at2759"/>
<organism evidence="3">
    <name type="scientific">Caenorhabditis brenneri</name>
    <name type="common">Nematode worm</name>
    <dbReference type="NCBI Taxonomy" id="135651"/>
    <lineage>
        <taxon>Eukaryota</taxon>
        <taxon>Metazoa</taxon>
        <taxon>Ecdysozoa</taxon>
        <taxon>Nematoda</taxon>
        <taxon>Chromadorea</taxon>
        <taxon>Rhabditida</taxon>
        <taxon>Rhabditina</taxon>
        <taxon>Rhabditomorpha</taxon>
        <taxon>Rhabditoidea</taxon>
        <taxon>Rhabditidae</taxon>
        <taxon>Peloderinae</taxon>
        <taxon>Caenorhabditis</taxon>
    </lineage>
</organism>
<proteinExistence type="predicted"/>
<dbReference type="eggNOG" id="KOG1064">
    <property type="taxonomic scope" value="Eukaryota"/>
</dbReference>
<sequence>MELKKFGLSAANIIWAQHSETETELLNALPAMHKTSPTWEELRGLGVAWWLKNTASLRICAEEVAKAAFQQNQDSMDALLFYIALHKKNVLTYLFKTIRNEAMANIFMNDLNQDYW</sequence>
<protein>
    <recommendedName>
        <fullName evidence="1">RAVE complex protein Rav1 C-terminal domain-containing protein</fullName>
    </recommendedName>
</protein>
<dbReference type="PANTHER" id="PTHR13950:SF9">
    <property type="entry name" value="RABCONNECTIN-3A"/>
    <property type="match status" value="1"/>
</dbReference>
<accession>G0P9M2</accession>
<dbReference type="STRING" id="135651.G0P9M2"/>
<dbReference type="HOGENOM" id="CLU_2099017_0_0_1"/>
<dbReference type="PANTHER" id="PTHR13950">
    <property type="entry name" value="RABCONNECTIN-RELATED"/>
    <property type="match status" value="1"/>
</dbReference>
<dbReference type="InterPro" id="IPR022033">
    <property type="entry name" value="Rav1p_C"/>
</dbReference>
<keyword evidence="3" id="KW-1185">Reference proteome</keyword>
<evidence type="ECO:0000259" key="1">
    <source>
        <dbReference type="Pfam" id="PF12234"/>
    </source>
</evidence>